<proteinExistence type="predicted"/>
<evidence type="ECO:0000313" key="1">
    <source>
        <dbReference type="EMBL" id="MDH5823314.1"/>
    </source>
</evidence>
<comment type="caution">
    <text evidence="1">The sequence shown here is derived from an EMBL/GenBank/DDBJ whole genome shotgun (WGS) entry which is preliminary data.</text>
</comment>
<sequence length="159" mass="17126">MRAVRREEFPALLALCEAQSRVDGGAAGAPGAGRGYASADPIELHEALFDPPLRAWAWLASMDGRYAGYAGASAGCSLPDRRNYLRLESLFVQPGTRDAAAVERRLFLHALRAADTLDCASVRWHLPAAQADRLREVLPAHAVRTDPAHYLLPVRGAAG</sequence>
<dbReference type="RefSeq" id="WP_280574471.1">
    <property type="nucleotide sequence ID" value="NZ_JARXRM010000031.1"/>
</dbReference>
<dbReference type="EMBL" id="JARXRM010000031">
    <property type="protein sequence ID" value="MDH5823314.1"/>
    <property type="molecule type" value="Genomic_DNA"/>
</dbReference>
<dbReference type="SUPFAM" id="SSF55729">
    <property type="entry name" value="Acyl-CoA N-acyltransferases (Nat)"/>
    <property type="match status" value="1"/>
</dbReference>
<dbReference type="InterPro" id="IPR016181">
    <property type="entry name" value="Acyl_CoA_acyltransferase"/>
</dbReference>
<keyword evidence="2" id="KW-1185">Reference proteome</keyword>
<dbReference type="Proteomes" id="UP001156940">
    <property type="component" value="Unassembled WGS sequence"/>
</dbReference>
<gene>
    <name evidence="1" type="ORF">QFW77_09995</name>
</gene>
<reference evidence="1 2" key="1">
    <citation type="submission" date="2023-04" db="EMBL/GenBank/DDBJ databases">
        <title>Luteimonas endophyticus RD2P54.</title>
        <authorList>
            <person name="Sun J.-Q."/>
        </authorList>
    </citation>
    <scope>NUCLEOTIDE SEQUENCE [LARGE SCALE GENOMIC DNA]</scope>
    <source>
        <strain evidence="1 2">RD2P54</strain>
    </source>
</reference>
<evidence type="ECO:0008006" key="3">
    <source>
        <dbReference type="Google" id="ProtNLM"/>
    </source>
</evidence>
<organism evidence="1 2">
    <name type="scientific">Luteimonas endophytica</name>
    <dbReference type="NCBI Taxonomy" id="3042023"/>
    <lineage>
        <taxon>Bacteria</taxon>
        <taxon>Pseudomonadati</taxon>
        <taxon>Pseudomonadota</taxon>
        <taxon>Gammaproteobacteria</taxon>
        <taxon>Lysobacterales</taxon>
        <taxon>Lysobacteraceae</taxon>
        <taxon>Luteimonas</taxon>
    </lineage>
</organism>
<name>A0ABT6J929_9GAMM</name>
<protein>
    <recommendedName>
        <fullName evidence="3">GNAT family N-acetyltransferase</fullName>
    </recommendedName>
</protein>
<dbReference type="Gene3D" id="3.40.630.30">
    <property type="match status" value="1"/>
</dbReference>
<evidence type="ECO:0000313" key="2">
    <source>
        <dbReference type="Proteomes" id="UP001156940"/>
    </source>
</evidence>
<accession>A0ABT6J929</accession>